<dbReference type="SUPFAM" id="SSF46689">
    <property type="entry name" value="Homeodomain-like"/>
    <property type="match status" value="1"/>
</dbReference>
<evidence type="ECO:0000256" key="2">
    <source>
        <dbReference type="ARBA" id="ARBA00023125"/>
    </source>
</evidence>
<sequence>MPAPLLSKEEVIDRIVGVFRQKGYDGASLADLSAATGLGRSSLYHYFPGGKQDMALAAIDQVGQWVEQNIVQPLDGDGTPAERLARMLAAIDRLYAGGEEACLLGTLVLSGGLPLFQESLRRAFLTWIAALAKLLVEAGQAPEMAHARAEDAVLRIHGALVLAGGLGDPTPFRRVLARLQAELLA</sequence>
<organism evidence="6 7">
    <name type="scientific">Gloeobacter kilaueensis (strain ATCC BAA-2537 / CCAP 1431/1 / ULC 316 / JS1)</name>
    <dbReference type="NCBI Taxonomy" id="1183438"/>
    <lineage>
        <taxon>Bacteria</taxon>
        <taxon>Bacillati</taxon>
        <taxon>Cyanobacteriota</taxon>
        <taxon>Cyanophyceae</taxon>
        <taxon>Gloeobacterales</taxon>
        <taxon>Gloeobacteraceae</taxon>
        <taxon>Gloeobacter</taxon>
    </lineage>
</organism>
<gene>
    <name evidence="6" type="ORF">GKIL_3591</name>
</gene>
<keyword evidence="3" id="KW-0804">Transcription</keyword>
<dbReference type="InterPro" id="IPR009057">
    <property type="entry name" value="Homeodomain-like_sf"/>
</dbReference>
<dbReference type="PROSITE" id="PS50977">
    <property type="entry name" value="HTH_TETR_2"/>
    <property type="match status" value="1"/>
</dbReference>
<dbReference type="Gene3D" id="1.10.357.10">
    <property type="entry name" value="Tetracycline Repressor, domain 2"/>
    <property type="match status" value="1"/>
</dbReference>
<evidence type="ECO:0000256" key="4">
    <source>
        <dbReference type="PROSITE-ProRule" id="PRU00335"/>
    </source>
</evidence>
<dbReference type="PANTHER" id="PTHR47506:SF3">
    <property type="entry name" value="HTH-TYPE TRANSCRIPTIONAL REGULATOR LMRA"/>
    <property type="match status" value="1"/>
</dbReference>
<dbReference type="InterPro" id="IPR054156">
    <property type="entry name" value="YxaF_TetR_C"/>
</dbReference>
<dbReference type="Proteomes" id="UP000017396">
    <property type="component" value="Chromosome"/>
</dbReference>
<dbReference type="GO" id="GO:0003677">
    <property type="term" value="F:DNA binding"/>
    <property type="evidence" value="ECO:0007669"/>
    <property type="project" value="UniProtKB-UniRule"/>
</dbReference>
<dbReference type="eggNOG" id="COG1309">
    <property type="taxonomic scope" value="Bacteria"/>
</dbReference>
<feature type="DNA-binding region" description="H-T-H motif" evidence="4">
    <location>
        <begin position="28"/>
        <end position="47"/>
    </location>
</feature>
<keyword evidence="7" id="KW-1185">Reference proteome</keyword>
<accession>U5QLK0</accession>
<protein>
    <submittedName>
        <fullName evidence="6">TetR family transcriptional regulator</fullName>
    </submittedName>
</protein>
<dbReference type="InterPro" id="IPR036271">
    <property type="entry name" value="Tet_transcr_reg_TetR-rel_C_sf"/>
</dbReference>
<dbReference type="InterPro" id="IPR001647">
    <property type="entry name" value="HTH_TetR"/>
</dbReference>
<keyword evidence="1" id="KW-0805">Transcription regulation</keyword>
<proteinExistence type="predicted"/>
<feature type="domain" description="HTH tetR-type" evidence="5">
    <location>
        <begin position="5"/>
        <end position="65"/>
    </location>
</feature>
<dbReference type="HOGENOM" id="CLU_069356_28_1_3"/>
<evidence type="ECO:0000259" key="5">
    <source>
        <dbReference type="PROSITE" id="PS50977"/>
    </source>
</evidence>
<dbReference type="Pfam" id="PF21993">
    <property type="entry name" value="TetR_C_13_2"/>
    <property type="match status" value="1"/>
</dbReference>
<dbReference type="PANTHER" id="PTHR47506">
    <property type="entry name" value="TRANSCRIPTIONAL REGULATORY PROTEIN"/>
    <property type="match status" value="1"/>
</dbReference>
<evidence type="ECO:0000256" key="1">
    <source>
        <dbReference type="ARBA" id="ARBA00023015"/>
    </source>
</evidence>
<dbReference type="EMBL" id="CP003587">
    <property type="protein sequence ID" value="AGY59837.1"/>
    <property type="molecule type" value="Genomic_DNA"/>
</dbReference>
<dbReference type="SUPFAM" id="SSF48498">
    <property type="entry name" value="Tetracyclin repressor-like, C-terminal domain"/>
    <property type="match status" value="1"/>
</dbReference>
<evidence type="ECO:0000313" key="6">
    <source>
        <dbReference type="EMBL" id="AGY59837.1"/>
    </source>
</evidence>
<evidence type="ECO:0000256" key="3">
    <source>
        <dbReference type="ARBA" id="ARBA00023163"/>
    </source>
</evidence>
<dbReference type="Pfam" id="PF00440">
    <property type="entry name" value="TetR_N"/>
    <property type="match status" value="1"/>
</dbReference>
<evidence type="ECO:0000313" key="7">
    <source>
        <dbReference type="Proteomes" id="UP000017396"/>
    </source>
</evidence>
<dbReference type="STRING" id="1183438.GKIL_3591"/>
<keyword evidence="2 4" id="KW-0238">DNA-binding</keyword>
<dbReference type="RefSeq" id="WP_023175147.1">
    <property type="nucleotide sequence ID" value="NC_022600.1"/>
</dbReference>
<reference evidence="6 7" key="1">
    <citation type="journal article" date="2013" name="PLoS ONE">
        <title>Cultivation and Complete Genome Sequencing of Gloeobacter kilaueensis sp. nov., from a Lava Cave in Kilauea Caldera, Hawai'i.</title>
        <authorList>
            <person name="Saw J.H."/>
            <person name="Schatz M."/>
            <person name="Brown M.V."/>
            <person name="Kunkel D.D."/>
            <person name="Foster J.S."/>
            <person name="Shick H."/>
            <person name="Christensen S."/>
            <person name="Hou S."/>
            <person name="Wan X."/>
            <person name="Donachie S.P."/>
        </authorList>
    </citation>
    <scope>NUCLEOTIDE SEQUENCE [LARGE SCALE GENOMIC DNA]</scope>
    <source>
        <strain evidence="7">JS</strain>
    </source>
</reference>
<dbReference type="AlphaFoldDB" id="U5QLK0"/>
<name>U5QLK0_GLOK1</name>
<dbReference type="KEGG" id="glj:GKIL_3591"/>